<organism evidence="2 3">
    <name type="scientific">Roridomyces roridus</name>
    <dbReference type="NCBI Taxonomy" id="1738132"/>
    <lineage>
        <taxon>Eukaryota</taxon>
        <taxon>Fungi</taxon>
        <taxon>Dikarya</taxon>
        <taxon>Basidiomycota</taxon>
        <taxon>Agaricomycotina</taxon>
        <taxon>Agaricomycetes</taxon>
        <taxon>Agaricomycetidae</taxon>
        <taxon>Agaricales</taxon>
        <taxon>Marasmiineae</taxon>
        <taxon>Mycenaceae</taxon>
        <taxon>Roridomyces</taxon>
    </lineage>
</organism>
<evidence type="ECO:0008006" key="4">
    <source>
        <dbReference type="Google" id="ProtNLM"/>
    </source>
</evidence>
<proteinExistence type="predicted"/>
<name>A0AAD7BZK7_9AGAR</name>
<dbReference type="AlphaFoldDB" id="A0AAD7BZK7"/>
<reference evidence="2" key="1">
    <citation type="submission" date="2023-03" db="EMBL/GenBank/DDBJ databases">
        <title>Massive genome expansion in bonnet fungi (Mycena s.s.) driven by repeated elements and novel gene families across ecological guilds.</title>
        <authorList>
            <consortium name="Lawrence Berkeley National Laboratory"/>
            <person name="Harder C.B."/>
            <person name="Miyauchi S."/>
            <person name="Viragh M."/>
            <person name="Kuo A."/>
            <person name="Thoen E."/>
            <person name="Andreopoulos B."/>
            <person name="Lu D."/>
            <person name="Skrede I."/>
            <person name="Drula E."/>
            <person name="Henrissat B."/>
            <person name="Morin E."/>
            <person name="Kohler A."/>
            <person name="Barry K."/>
            <person name="LaButti K."/>
            <person name="Morin E."/>
            <person name="Salamov A."/>
            <person name="Lipzen A."/>
            <person name="Mereny Z."/>
            <person name="Hegedus B."/>
            <person name="Baldrian P."/>
            <person name="Stursova M."/>
            <person name="Weitz H."/>
            <person name="Taylor A."/>
            <person name="Grigoriev I.V."/>
            <person name="Nagy L.G."/>
            <person name="Martin F."/>
            <person name="Kauserud H."/>
        </authorList>
    </citation>
    <scope>NUCLEOTIDE SEQUENCE</scope>
    <source>
        <strain evidence="2">9284</strain>
    </source>
</reference>
<keyword evidence="3" id="KW-1185">Reference proteome</keyword>
<feature type="chain" id="PRO_5042125012" description="Transmembrane protein" evidence="1">
    <location>
        <begin position="18"/>
        <end position="529"/>
    </location>
</feature>
<keyword evidence="1" id="KW-0732">Signal</keyword>
<dbReference type="PANTHER" id="PTHR35204:SF1">
    <property type="entry name" value="ENTEROTOXIN"/>
    <property type="match status" value="1"/>
</dbReference>
<evidence type="ECO:0000256" key="1">
    <source>
        <dbReference type="SAM" id="SignalP"/>
    </source>
</evidence>
<comment type="caution">
    <text evidence="2">The sequence shown here is derived from an EMBL/GenBank/DDBJ whole genome shotgun (WGS) entry which is preliminary data.</text>
</comment>
<sequence length="529" mass="60135">MQLAILLWLAAHPLIQATQFPLQSPLETTAGWDDLDAGPQANETAHLTFETANSLLQHWPNTRYRNGHTIVPGTIPVGTLLHHGRSDQNVPTFAEWTTMDPEHAYLFCGNKAMSSSEFFLMFVVTRPLKVVYFDGSSGANMKDGSLDMQDLLLWGKARPDRWMAERARIDGLCEWGREFGVDGEVMLCSFSSGVELLSANFLAAMWSRDITAPQLSRFWHSTEFSGDEPNMDPLIWDLVRFESIRAGKWHERYPGETRVSLDMARSVSLYDTSLAPSLVAARAGKERWDHRIEAISAVDLVAVKQRLREVLADSNTEVGSGIDSLYRVVVKRYADRLELLHHLLNTTDPNLIQNRTRVVQRQLRIMLTPYILYSVQPAGNNPDDDSWAAPIWHACATQHTAHIHTRAHLTPSECVLLSALDGTNREICRVVVRMWVAGVRAGLDMLLPGSADTDVSRVFEDWRTSADSLVSWLDWSVWVKCRPECSAEEICYLPTWPWFWDEWMSIPEDGEWKRPQPRCIRQVEPYSSF</sequence>
<evidence type="ECO:0000313" key="3">
    <source>
        <dbReference type="Proteomes" id="UP001221142"/>
    </source>
</evidence>
<feature type="signal peptide" evidence="1">
    <location>
        <begin position="1"/>
        <end position="17"/>
    </location>
</feature>
<dbReference type="EMBL" id="JARKIF010000007">
    <property type="protein sequence ID" value="KAJ7634948.1"/>
    <property type="molecule type" value="Genomic_DNA"/>
</dbReference>
<dbReference type="Proteomes" id="UP001221142">
    <property type="component" value="Unassembled WGS sequence"/>
</dbReference>
<evidence type="ECO:0000313" key="2">
    <source>
        <dbReference type="EMBL" id="KAJ7634948.1"/>
    </source>
</evidence>
<accession>A0AAD7BZK7</accession>
<protein>
    <recommendedName>
        <fullName evidence="4">Transmembrane protein</fullName>
    </recommendedName>
</protein>
<dbReference type="PANTHER" id="PTHR35204">
    <property type="entry name" value="YALI0A21131P"/>
    <property type="match status" value="1"/>
</dbReference>
<gene>
    <name evidence="2" type="ORF">FB45DRAFT_830479</name>
</gene>
<dbReference type="InterPro" id="IPR038921">
    <property type="entry name" value="YOR389W-like"/>
</dbReference>